<dbReference type="GO" id="GO:0001881">
    <property type="term" value="P:receptor recycling"/>
    <property type="evidence" value="ECO:0007669"/>
    <property type="project" value="UniProtKB-UniRule"/>
</dbReference>
<evidence type="ECO:0000313" key="12">
    <source>
        <dbReference type="Proteomes" id="UP000694414"/>
    </source>
</evidence>
<accession>A0A8C9B1H9</accession>
<dbReference type="GO" id="GO:0042147">
    <property type="term" value="P:retrograde transport, endosome to Golgi"/>
    <property type="evidence" value="ECO:0007669"/>
    <property type="project" value="UniProtKB-UniRule"/>
</dbReference>
<dbReference type="Proteomes" id="UP000694414">
    <property type="component" value="Unplaced"/>
</dbReference>
<evidence type="ECO:0000259" key="10">
    <source>
        <dbReference type="PROSITE" id="PS50003"/>
    </source>
</evidence>
<sequence>MKLNERSLAFYATCDAPVDNAGFLHKKGGRHAAYHRRWFVLRGNMLFYFEEPASREPVGVIILEGCTVELVDAAEEFAFAVRFAGARARTYVLAAESQAALERWVKALSRASFDYLRLVVRELGPSSSQCGLGAWVTGVPHQSGKIMHNLRRCGLGWATYSPHVQVHEMKNIKVRESLSLSISHGTTADRWGLGKWLSQGAAVAFVTTATAGHGAQSGGNRRRETAPREGHKCALTCRDVSIEPTGGRRGREIGQYRNVHPPANMSVFPLEVSGHMPRGDIYVVRGIF</sequence>
<dbReference type="GeneTree" id="ENSGT00940000162791"/>
<dbReference type="InterPro" id="IPR001849">
    <property type="entry name" value="PH_domain"/>
</dbReference>
<evidence type="ECO:0000256" key="8">
    <source>
        <dbReference type="ARBA" id="ARBA00060846"/>
    </source>
</evidence>
<evidence type="ECO:0000313" key="11">
    <source>
        <dbReference type="Ensembl" id="ENSPSMP00000037437.1"/>
    </source>
</evidence>
<dbReference type="GO" id="GO:0055037">
    <property type="term" value="C:recycling endosome"/>
    <property type="evidence" value="ECO:0007669"/>
    <property type="project" value="UniProtKB-SubCell"/>
</dbReference>
<dbReference type="CDD" id="cd13288">
    <property type="entry name" value="PH_Ses"/>
    <property type="match status" value="1"/>
</dbReference>
<evidence type="ECO:0000256" key="1">
    <source>
        <dbReference type="ARBA" id="ARBA00004172"/>
    </source>
</evidence>
<dbReference type="Gene3D" id="2.30.29.30">
    <property type="entry name" value="Pleckstrin-homology domain (PH domain)/Phosphotyrosine-binding domain (PTB)"/>
    <property type="match status" value="1"/>
</dbReference>
<evidence type="ECO:0000256" key="2">
    <source>
        <dbReference type="ARBA" id="ARBA00004601"/>
    </source>
</evidence>
<dbReference type="Ensembl" id="ENSPSMT00000043124.1">
    <property type="protein sequence ID" value="ENSPSMP00000037437.1"/>
    <property type="gene ID" value="ENSPSMG00000025732.1"/>
</dbReference>
<reference evidence="11" key="2">
    <citation type="submission" date="2025-09" db="UniProtKB">
        <authorList>
            <consortium name="Ensembl"/>
        </authorList>
    </citation>
    <scope>IDENTIFICATION</scope>
</reference>
<dbReference type="GO" id="GO:0005769">
    <property type="term" value="C:early endosome"/>
    <property type="evidence" value="ECO:0007669"/>
    <property type="project" value="UniProtKB-SubCell"/>
</dbReference>
<dbReference type="SMART" id="SM00233">
    <property type="entry name" value="PH"/>
    <property type="match status" value="1"/>
</dbReference>
<evidence type="ECO:0000256" key="5">
    <source>
        <dbReference type="ARBA" id="ARBA00023034"/>
    </source>
</evidence>
<dbReference type="GO" id="GO:0005829">
    <property type="term" value="C:cytosol"/>
    <property type="evidence" value="ECO:0007669"/>
    <property type="project" value="GOC"/>
</dbReference>
<dbReference type="PROSITE" id="PS50003">
    <property type="entry name" value="PH_DOMAIN"/>
    <property type="match status" value="1"/>
</dbReference>
<proteinExistence type="inferred from homology"/>
<organism evidence="11 12">
    <name type="scientific">Prolemur simus</name>
    <name type="common">Greater bamboo lemur</name>
    <name type="synonym">Hapalemur simus</name>
    <dbReference type="NCBI Taxonomy" id="1328070"/>
    <lineage>
        <taxon>Eukaryota</taxon>
        <taxon>Metazoa</taxon>
        <taxon>Chordata</taxon>
        <taxon>Craniata</taxon>
        <taxon>Vertebrata</taxon>
        <taxon>Euteleostomi</taxon>
        <taxon>Mammalia</taxon>
        <taxon>Eutheria</taxon>
        <taxon>Euarchontoglires</taxon>
        <taxon>Primates</taxon>
        <taxon>Strepsirrhini</taxon>
        <taxon>Lemuriformes</taxon>
        <taxon>Lemuridae</taxon>
        <taxon>Prolemur</taxon>
    </lineage>
</organism>
<reference evidence="11" key="1">
    <citation type="submission" date="2025-08" db="UniProtKB">
        <authorList>
            <consortium name="Ensembl"/>
        </authorList>
    </citation>
    <scope>IDENTIFICATION</scope>
</reference>
<feature type="domain" description="PH" evidence="10">
    <location>
        <begin position="17"/>
        <end position="113"/>
    </location>
</feature>
<evidence type="ECO:0000256" key="3">
    <source>
        <dbReference type="ARBA" id="ARBA00022553"/>
    </source>
</evidence>
<protein>
    <recommendedName>
        <fullName evidence="9">Sesquipedalian</fullName>
        <shortName evidence="9">Ses</shortName>
    </recommendedName>
    <alternativeName>
        <fullName evidence="9">PH domain-containing endocytic trafficking adaptor</fullName>
    </alternativeName>
</protein>
<evidence type="ECO:0000256" key="9">
    <source>
        <dbReference type="RuleBase" id="RU369082"/>
    </source>
</evidence>
<dbReference type="InterPro" id="IPR045188">
    <property type="entry name" value="Boi1/Boi2-like"/>
</dbReference>
<evidence type="ECO:0000256" key="7">
    <source>
        <dbReference type="ARBA" id="ARBA00055391"/>
    </source>
</evidence>
<dbReference type="Pfam" id="PF00169">
    <property type="entry name" value="PH"/>
    <property type="match status" value="1"/>
</dbReference>
<keyword evidence="6 9" id="KW-0968">Cytoplasmic vesicle</keyword>
<comment type="similarity">
    <text evidence="8 9">Belongs to the sesquipedalian family.</text>
</comment>
<dbReference type="GO" id="GO:0007032">
    <property type="term" value="P:endosome organization"/>
    <property type="evidence" value="ECO:0007669"/>
    <property type="project" value="UniProtKB-UniRule"/>
</dbReference>
<dbReference type="PANTHER" id="PTHR22902:SF17">
    <property type="entry name" value="SESQUIPEDALIAN-1"/>
    <property type="match status" value="1"/>
</dbReference>
<dbReference type="GO" id="GO:0005802">
    <property type="term" value="C:trans-Golgi network"/>
    <property type="evidence" value="ECO:0007669"/>
    <property type="project" value="UniProtKB-UniRule"/>
</dbReference>
<evidence type="ECO:0000256" key="4">
    <source>
        <dbReference type="ARBA" id="ARBA00022753"/>
    </source>
</evidence>
<comment type="subunit">
    <text evidence="9">Forms homodimers and heterodimers with PHETA. Interacts with OCRL and INPP5B.</text>
</comment>
<comment type="function">
    <text evidence="7 9">Plays a role in endocytic trafficking. Required for receptor recycling from endosomes, both to the trans-Golgi network and the plasma membrane.</text>
</comment>
<dbReference type="AlphaFoldDB" id="A0A8C9B1H9"/>
<keyword evidence="3 9" id="KW-0597">Phosphoprotein</keyword>
<dbReference type="SUPFAM" id="SSF50729">
    <property type="entry name" value="PH domain-like"/>
    <property type="match status" value="1"/>
</dbReference>
<keyword evidence="4 9" id="KW-0967">Endosome</keyword>
<name>A0A8C9B1H9_PROSS</name>
<comment type="subcellular location">
    <subcellularLocation>
        <location evidence="9">Early endosome</location>
    </subcellularLocation>
    <subcellularLocation>
        <location evidence="1 9">Recycling endosome</location>
    </subcellularLocation>
    <subcellularLocation>
        <location evidence="2 9">Golgi apparatus</location>
        <location evidence="2 9">trans-Golgi network</location>
    </subcellularLocation>
    <subcellularLocation>
        <location evidence="9">Cytoplasmic vesicle</location>
        <location evidence="9">Clathrin-coated vesicle</location>
    </subcellularLocation>
</comment>
<dbReference type="InterPro" id="IPR011993">
    <property type="entry name" value="PH-like_dom_sf"/>
</dbReference>
<dbReference type="FunFam" id="2.30.29.30:FF:000250">
    <property type="entry name" value="Sesquipedalian-1 isoform A"/>
    <property type="match status" value="1"/>
</dbReference>
<evidence type="ECO:0000256" key="6">
    <source>
        <dbReference type="ARBA" id="ARBA00023329"/>
    </source>
</evidence>
<dbReference type="GO" id="GO:0030136">
    <property type="term" value="C:clathrin-coated vesicle"/>
    <property type="evidence" value="ECO:0007669"/>
    <property type="project" value="UniProtKB-SubCell"/>
</dbReference>
<keyword evidence="5 9" id="KW-0333">Golgi apparatus</keyword>
<keyword evidence="12" id="KW-1185">Reference proteome</keyword>
<dbReference type="PANTHER" id="PTHR22902">
    <property type="entry name" value="SESQUIPEDALIAN"/>
    <property type="match status" value="1"/>
</dbReference>